<proteinExistence type="predicted"/>
<organism evidence="2 3">
    <name type="scientific">Meripilus lineatus</name>
    <dbReference type="NCBI Taxonomy" id="2056292"/>
    <lineage>
        <taxon>Eukaryota</taxon>
        <taxon>Fungi</taxon>
        <taxon>Dikarya</taxon>
        <taxon>Basidiomycota</taxon>
        <taxon>Agaricomycotina</taxon>
        <taxon>Agaricomycetes</taxon>
        <taxon>Polyporales</taxon>
        <taxon>Meripilaceae</taxon>
        <taxon>Meripilus</taxon>
    </lineage>
</organism>
<feature type="region of interest" description="Disordered" evidence="1">
    <location>
        <begin position="333"/>
        <end position="407"/>
    </location>
</feature>
<accession>A0AAD5USM1</accession>
<feature type="compositionally biased region" description="Polar residues" evidence="1">
    <location>
        <begin position="167"/>
        <end position="187"/>
    </location>
</feature>
<feature type="compositionally biased region" description="Basic and acidic residues" evidence="1">
    <location>
        <begin position="272"/>
        <end position="281"/>
    </location>
</feature>
<dbReference type="EMBL" id="JANAWD010000673">
    <property type="protein sequence ID" value="KAJ3476740.1"/>
    <property type="molecule type" value="Genomic_DNA"/>
</dbReference>
<sequence>MHNSDDDYDDFQFTEQELASIDAAVQRATTQRPAHANPSFTRETPPPAKRQKISHARNSPPPEPAPSRENYEMAEIIVQDDGSFLAHVPTPAGSHRIDNRPFTAVNHRHVSRTSSTPSAEQGVATPHAAQGSKLRPQPSTRGNPQGTRPPQRRFSPLPDRERRPTSAPLSRTDSGIQNPRRTNSATNRSEEVDQLRQEIENIRAKWEQEREEKEVAIKERNEERDGRLAKTGEVSILRTSMENVAQENITKLEKLKSAKEASEAEVKKLQKALREERERSRTQLMFKARTPRKPIHGDPLSPLQARTRIPSAKKPPTLPGFHNAFEVTSPINIRKKGKQRETRFEEDNNVFLDAAPPSSPTPAPATRSRREEIQNTPDPDVSMEDIIPDPSAEAPETSQFNDDEDMMGGDREIIPGPDELAPIEPVIWKDVVYDIICDHRYTFNGSECFTTQRLLGIPNELEPSSTLRQYNKACDRFLDTLRATSKITDEDAYLSTISESLATFVAVFNTASFMPALSALFNLLQELSSSVYPFAKWLLTSSSTDGPSPPPIIPALCNTILSQLDPDKKTPEDIVSPFVKELFSFINILAYRVDGDLALALGAVPRAQGVMSILLSPRHPLWLLQRTTRTLAVLSSHLELYQDFLVAPDPSTEAPHNSGPISNYKSIPQIEQMARFLRDDRASSEAIDVKTNILTFIGTISIAHQDALAALVQSPGLVPALVLFLSNIATPFWDEDDELCRSPELLERHFSLMISTTLLLHHILHCQAPKYDVARLHALNKPTKSKTFSGLIDKCTINFSRLAFADAPFWVEQALKEQVARDLLGLFHDDPALESLWSVYQFDADSVKKAAQVADEDEAMLLPPSPSE</sequence>
<evidence type="ECO:0000313" key="2">
    <source>
        <dbReference type="EMBL" id="KAJ3476740.1"/>
    </source>
</evidence>
<dbReference type="AlphaFoldDB" id="A0AAD5USM1"/>
<feature type="region of interest" description="Disordered" evidence="1">
    <location>
        <begin position="19"/>
        <end position="194"/>
    </location>
</feature>
<dbReference type="Proteomes" id="UP001212997">
    <property type="component" value="Unassembled WGS sequence"/>
</dbReference>
<evidence type="ECO:0000256" key="1">
    <source>
        <dbReference type="SAM" id="MobiDB-lite"/>
    </source>
</evidence>
<comment type="caution">
    <text evidence="2">The sequence shown here is derived from an EMBL/GenBank/DDBJ whole genome shotgun (WGS) entry which is preliminary data.</text>
</comment>
<feature type="compositionally biased region" description="Polar residues" evidence="1">
    <location>
        <begin position="27"/>
        <end position="42"/>
    </location>
</feature>
<feature type="compositionally biased region" description="Polar residues" evidence="1">
    <location>
        <begin position="137"/>
        <end position="148"/>
    </location>
</feature>
<evidence type="ECO:0000313" key="3">
    <source>
        <dbReference type="Proteomes" id="UP001212997"/>
    </source>
</evidence>
<name>A0AAD5USM1_9APHY</name>
<protein>
    <submittedName>
        <fullName evidence="2">Uncharacterized protein</fullName>
    </submittedName>
</protein>
<feature type="region of interest" description="Disordered" evidence="1">
    <location>
        <begin position="272"/>
        <end position="303"/>
    </location>
</feature>
<gene>
    <name evidence="2" type="ORF">NLI96_g10955</name>
</gene>
<keyword evidence="3" id="KW-1185">Reference proteome</keyword>
<reference evidence="2" key="1">
    <citation type="submission" date="2022-07" db="EMBL/GenBank/DDBJ databases">
        <title>Genome Sequence of Physisporinus lineatus.</title>
        <authorList>
            <person name="Buettner E."/>
        </authorList>
    </citation>
    <scope>NUCLEOTIDE SEQUENCE</scope>
    <source>
        <strain evidence="2">VT162</strain>
    </source>
</reference>